<organism evidence="9 10">
    <name type="scientific">Nezara viridula</name>
    <name type="common">Southern green stink bug</name>
    <name type="synonym">Cimex viridulus</name>
    <dbReference type="NCBI Taxonomy" id="85310"/>
    <lineage>
        <taxon>Eukaryota</taxon>
        <taxon>Metazoa</taxon>
        <taxon>Ecdysozoa</taxon>
        <taxon>Arthropoda</taxon>
        <taxon>Hexapoda</taxon>
        <taxon>Insecta</taxon>
        <taxon>Pterygota</taxon>
        <taxon>Neoptera</taxon>
        <taxon>Paraneoptera</taxon>
        <taxon>Hemiptera</taxon>
        <taxon>Heteroptera</taxon>
        <taxon>Panheteroptera</taxon>
        <taxon>Pentatomomorpha</taxon>
        <taxon>Pentatomoidea</taxon>
        <taxon>Pentatomidae</taxon>
        <taxon>Pentatominae</taxon>
        <taxon>Nezara</taxon>
    </lineage>
</organism>
<dbReference type="FunFam" id="2.40.70.10:FF:000115">
    <property type="entry name" value="Lysosomal aspartic protease"/>
    <property type="match status" value="1"/>
</dbReference>
<dbReference type="InterPro" id="IPR001461">
    <property type="entry name" value="Aspartic_peptidase_A1"/>
</dbReference>
<dbReference type="InterPro" id="IPR034164">
    <property type="entry name" value="Pepsin-like_dom"/>
</dbReference>
<dbReference type="Pfam" id="PF00026">
    <property type="entry name" value="Asp"/>
    <property type="match status" value="1"/>
</dbReference>
<feature type="domain" description="Peptidase A1" evidence="8">
    <location>
        <begin position="78"/>
        <end position="382"/>
    </location>
</feature>
<dbReference type="GO" id="GO:0006508">
    <property type="term" value="P:proteolysis"/>
    <property type="evidence" value="ECO:0007669"/>
    <property type="project" value="UniProtKB-KW"/>
</dbReference>
<feature type="active site" evidence="5">
    <location>
        <position position="271"/>
    </location>
</feature>
<dbReference type="Gene3D" id="2.40.70.10">
    <property type="entry name" value="Acid Proteases"/>
    <property type="match status" value="2"/>
</dbReference>
<dbReference type="GO" id="GO:0004190">
    <property type="term" value="F:aspartic-type endopeptidase activity"/>
    <property type="evidence" value="ECO:0007669"/>
    <property type="project" value="UniProtKB-KW"/>
</dbReference>
<dbReference type="PANTHER" id="PTHR47966">
    <property type="entry name" value="BETA-SITE APP-CLEAVING ENZYME, ISOFORM A-RELATED"/>
    <property type="match status" value="1"/>
</dbReference>
<dbReference type="InterPro" id="IPR021109">
    <property type="entry name" value="Peptidase_aspartic_dom_sf"/>
</dbReference>
<keyword evidence="6" id="KW-1133">Transmembrane helix</keyword>
<sequence length="434" mass="50052">MVYKLMTMLHCIAFFLSFFAFVYSAPAAQDLPRIKLEEDYSENTIIYKGQNDIHGNYRRAKRSTVIKIPLKNYKNYQYHAKVKFGSNNQEYKIMFDTGSGFTWIPKKHSEENTCAKKYKHFESNTFEDFHTVMTTVYVKGEATMKLGSDSVTIGNMVVNNQTLGLAIKSDCEGNEYEGIIGLSFLSINHSSIIQNMLSQGLIKEPVFAFYLNRNHGSTDSELTIGGYNTDHIKNDQLNPIQVTDPEHWQVPIEMVRFGKQVIAVYQKAIIDSGSSLIVAPFKFLQCFIDIIRKSYNIDLKRQENGLLSFKRNQSLKLPNITFVLGNNLYTLTEKDYTIENDQDIEISISFIDYSSDTWILGDLFLQKYYLVFDYGRRTISFPKTRFIDGDLLKSIIDRHLPSKGNSMNIVRIQENIYLLICLFIIFKLNFILTS</sequence>
<feature type="transmembrane region" description="Helical" evidence="6">
    <location>
        <begin position="416"/>
        <end position="432"/>
    </location>
</feature>
<dbReference type="PROSITE" id="PS51767">
    <property type="entry name" value="PEPTIDASE_A1"/>
    <property type="match status" value="1"/>
</dbReference>
<keyword evidence="2" id="KW-0645">Protease</keyword>
<evidence type="ECO:0000256" key="4">
    <source>
        <dbReference type="ARBA" id="ARBA00022801"/>
    </source>
</evidence>
<evidence type="ECO:0000256" key="1">
    <source>
        <dbReference type="ARBA" id="ARBA00007447"/>
    </source>
</evidence>
<evidence type="ECO:0000256" key="2">
    <source>
        <dbReference type="ARBA" id="ARBA00022670"/>
    </source>
</evidence>
<keyword evidence="4" id="KW-0378">Hydrolase</keyword>
<keyword evidence="3" id="KW-0064">Aspartyl protease</keyword>
<dbReference type="AlphaFoldDB" id="A0A9P0HD75"/>
<evidence type="ECO:0000256" key="5">
    <source>
        <dbReference type="PIRSR" id="PIRSR601461-1"/>
    </source>
</evidence>
<evidence type="ECO:0000313" key="9">
    <source>
        <dbReference type="EMBL" id="CAH1400125.1"/>
    </source>
</evidence>
<accession>A0A9P0HD75</accession>
<feature type="active site" evidence="5">
    <location>
        <position position="96"/>
    </location>
</feature>
<evidence type="ECO:0000256" key="3">
    <source>
        <dbReference type="ARBA" id="ARBA00022750"/>
    </source>
</evidence>
<evidence type="ECO:0000256" key="7">
    <source>
        <dbReference type="SAM" id="SignalP"/>
    </source>
</evidence>
<evidence type="ECO:0000256" key="6">
    <source>
        <dbReference type="SAM" id="Phobius"/>
    </source>
</evidence>
<dbReference type="InterPro" id="IPR033121">
    <property type="entry name" value="PEPTIDASE_A1"/>
</dbReference>
<keyword evidence="10" id="KW-1185">Reference proteome</keyword>
<evidence type="ECO:0000313" key="10">
    <source>
        <dbReference type="Proteomes" id="UP001152798"/>
    </source>
</evidence>
<gene>
    <name evidence="9" type="ORF">NEZAVI_LOCUS9427</name>
</gene>
<evidence type="ECO:0000259" key="8">
    <source>
        <dbReference type="PROSITE" id="PS51767"/>
    </source>
</evidence>
<feature type="signal peptide" evidence="7">
    <location>
        <begin position="1"/>
        <end position="24"/>
    </location>
</feature>
<feature type="chain" id="PRO_5040490867" description="Peptidase A1 domain-containing protein" evidence="7">
    <location>
        <begin position="25"/>
        <end position="434"/>
    </location>
</feature>
<dbReference type="PANTHER" id="PTHR47966:SF51">
    <property type="entry name" value="BETA-SITE APP-CLEAVING ENZYME, ISOFORM A-RELATED"/>
    <property type="match status" value="1"/>
</dbReference>
<reference evidence="9" key="1">
    <citation type="submission" date="2022-01" db="EMBL/GenBank/DDBJ databases">
        <authorList>
            <person name="King R."/>
        </authorList>
    </citation>
    <scope>NUCLEOTIDE SEQUENCE</scope>
</reference>
<dbReference type="Proteomes" id="UP001152798">
    <property type="component" value="Chromosome 4"/>
</dbReference>
<proteinExistence type="inferred from homology"/>
<dbReference type="CDD" id="cd05471">
    <property type="entry name" value="pepsin_like"/>
    <property type="match status" value="1"/>
</dbReference>
<keyword evidence="6" id="KW-0812">Transmembrane</keyword>
<dbReference type="SUPFAM" id="SSF50630">
    <property type="entry name" value="Acid proteases"/>
    <property type="match status" value="1"/>
</dbReference>
<protein>
    <recommendedName>
        <fullName evidence="8">Peptidase A1 domain-containing protein</fullName>
    </recommendedName>
</protein>
<name>A0A9P0HD75_NEZVI</name>
<keyword evidence="7" id="KW-0732">Signal</keyword>
<dbReference type="EMBL" id="OV725080">
    <property type="protein sequence ID" value="CAH1400125.1"/>
    <property type="molecule type" value="Genomic_DNA"/>
</dbReference>
<dbReference type="OrthoDB" id="771136at2759"/>
<comment type="similarity">
    <text evidence="1">Belongs to the peptidase A1 family.</text>
</comment>
<dbReference type="PRINTS" id="PR00792">
    <property type="entry name" value="PEPSIN"/>
</dbReference>
<keyword evidence="6" id="KW-0472">Membrane</keyword>